<sequence>MTRVLVVEDEESFSDALSYMLRKEGFEVAIAATGPDGLD</sequence>
<evidence type="ECO:0000313" key="3">
    <source>
        <dbReference type="EMBL" id="MDT0470395.1"/>
    </source>
</evidence>
<evidence type="ECO:0000256" key="1">
    <source>
        <dbReference type="PROSITE-ProRule" id="PRU00169"/>
    </source>
</evidence>
<dbReference type="SUPFAM" id="SSF52172">
    <property type="entry name" value="CheY-like"/>
    <property type="match status" value="1"/>
</dbReference>
<name>A0ABU2UBE3_9ACTN</name>
<accession>A0ABU2UBE3</accession>
<proteinExistence type="predicted"/>
<evidence type="ECO:0000259" key="2">
    <source>
        <dbReference type="PROSITE" id="PS50110"/>
    </source>
</evidence>
<dbReference type="EMBL" id="JAVREY010000393">
    <property type="protein sequence ID" value="MDT0470395.1"/>
    <property type="molecule type" value="Genomic_DNA"/>
</dbReference>
<dbReference type="InterPro" id="IPR001789">
    <property type="entry name" value="Sig_transdc_resp-reg_receiver"/>
</dbReference>
<gene>
    <name evidence="3" type="ORF">RM764_47165</name>
</gene>
<comment type="caution">
    <text evidence="3">The sequence shown here is derived from an EMBL/GenBank/DDBJ whole genome shotgun (WGS) entry which is preliminary data.</text>
</comment>
<comment type="caution">
    <text evidence="1">Lacks conserved residue(s) required for the propagation of feature annotation.</text>
</comment>
<dbReference type="Proteomes" id="UP001183809">
    <property type="component" value="Unassembled WGS sequence"/>
</dbReference>
<protein>
    <submittedName>
        <fullName evidence="3">DNA-binding response regulator</fullName>
    </submittedName>
</protein>
<keyword evidence="3" id="KW-0238">DNA-binding</keyword>
<feature type="non-terminal residue" evidence="3">
    <location>
        <position position="39"/>
    </location>
</feature>
<dbReference type="Gene3D" id="3.40.50.2300">
    <property type="match status" value="1"/>
</dbReference>
<feature type="domain" description="Response regulatory" evidence="2">
    <location>
        <begin position="3"/>
        <end position="39"/>
    </location>
</feature>
<keyword evidence="4" id="KW-1185">Reference proteome</keyword>
<organism evidence="3 4">
    <name type="scientific">Streptomyces gibsoniae</name>
    <dbReference type="NCBI Taxonomy" id="3075529"/>
    <lineage>
        <taxon>Bacteria</taxon>
        <taxon>Bacillati</taxon>
        <taxon>Actinomycetota</taxon>
        <taxon>Actinomycetes</taxon>
        <taxon>Kitasatosporales</taxon>
        <taxon>Streptomycetaceae</taxon>
        <taxon>Streptomyces</taxon>
    </lineage>
</organism>
<reference evidence="4" key="1">
    <citation type="submission" date="2023-07" db="EMBL/GenBank/DDBJ databases">
        <title>30 novel species of actinomycetes from the DSMZ collection.</title>
        <authorList>
            <person name="Nouioui I."/>
        </authorList>
    </citation>
    <scope>NUCLEOTIDE SEQUENCE [LARGE SCALE GENOMIC DNA]</scope>
    <source>
        <strain evidence="4">DSM 41699</strain>
    </source>
</reference>
<evidence type="ECO:0000313" key="4">
    <source>
        <dbReference type="Proteomes" id="UP001183809"/>
    </source>
</evidence>
<dbReference type="GO" id="GO:0003677">
    <property type="term" value="F:DNA binding"/>
    <property type="evidence" value="ECO:0007669"/>
    <property type="project" value="UniProtKB-KW"/>
</dbReference>
<dbReference type="PROSITE" id="PS50110">
    <property type="entry name" value="RESPONSE_REGULATORY"/>
    <property type="match status" value="1"/>
</dbReference>
<dbReference type="InterPro" id="IPR011006">
    <property type="entry name" value="CheY-like_superfamily"/>
</dbReference>